<keyword evidence="36" id="KW-0002">3D-structure</keyword>
<dbReference type="PROSITE" id="PS50089">
    <property type="entry name" value="ZF_RING_2"/>
    <property type="match status" value="1"/>
</dbReference>
<dbReference type="SMART" id="SM00184">
    <property type="entry name" value="RING"/>
    <property type="match status" value="1"/>
</dbReference>
<evidence type="ECO:0000256" key="3">
    <source>
        <dbReference type="ARBA" id="ARBA00004496"/>
    </source>
</evidence>
<dbReference type="PROSITE" id="PS50072">
    <property type="entry name" value="CSA_PPIASE_2"/>
    <property type="match status" value="1"/>
</dbReference>
<feature type="binding site" evidence="36">
    <location>
        <position position="96"/>
    </location>
    <ligand>
        <name>Zn(2+)</name>
        <dbReference type="ChEBI" id="CHEBI:29105"/>
        <label>1</label>
    </ligand>
</feature>
<protein>
    <recommendedName>
        <fullName evidence="26">Peptidyl-prolyl cis-trans isomerase A</fullName>
        <ecNumber evidence="8">2.3.2.27</ecNumber>
        <ecNumber evidence="9">5.2.1.8</ecNumber>
    </recommendedName>
    <alternativeName>
        <fullName evidence="28">Cyclophilin A</fullName>
    </alternativeName>
    <alternativeName>
        <fullName evidence="29">Cyclosporin A-binding protein</fullName>
    </alternativeName>
    <alternativeName>
        <fullName evidence="27">Rotamase A</fullName>
    </alternativeName>
</protein>
<evidence type="ECO:0000256" key="1">
    <source>
        <dbReference type="ARBA" id="ARBA00000900"/>
    </source>
</evidence>
<comment type="catalytic activity">
    <reaction evidence="2">
        <text>[protein]-peptidylproline (omega=180) = [protein]-peptidylproline (omega=0)</text>
        <dbReference type="Rhea" id="RHEA:16237"/>
        <dbReference type="Rhea" id="RHEA-COMP:10747"/>
        <dbReference type="Rhea" id="RHEA-COMP:10748"/>
        <dbReference type="ChEBI" id="CHEBI:83833"/>
        <dbReference type="ChEBI" id="CHEBI:83834"/>
        <dbReference type="EC" id="5.2.1.8"/>
    </reaction>
</comment>
<dbReference type="GO" id="GO:0016018">
    <property type="term" value="F:cyclosporin A binding"/>
    <property type="evidence" value="ECO:0007669"/>
    <property type="project" value="TreeGrafter"/>
</dbReference>
<dbReference type="Gene3D" id="3.30.160.60">
    <property type="entry name" value="Classic Zinc Finger"/>
    <property type="match status" value="1"/>
</dbReference>
<evidence type="ECO:0000256" key="28">
    <source>
        <dbReference type="ARBA" id="ARBA00042505"/>
    </source>
</evidence>
<name>Q68KK2_AOTTR</name>
<dbReference type="InterPro" id="IPR002130">
    <property type="entry name" value="Cyclophilin-type_PPIase_dom"/>
</dbReference>
<dbReference type="GO" id="GO:0003755">
    <property type="term" value="F:peptidyl-prolyl cis-trans isomerase activity"/>
    <property type="evidence" value="ECO:0007669"/>
    <property type="project" value="UniProtKB-KW"/>
</dbReference>
<feature type="binding site" evidence="36">
    <location>
        <position position="99"/>
    </location>
    <ligand>
        <name>Zn(2+)</name>
        <dbReference type="ChEBI" id="CHEBI:29105"/>
        <label>1</label>
    </ligand>
</feature>
<evidence type="ECO:0000256" key="14">
    <source>
        <dbReference type="ARBA" id="ARBA00022679"/>
    </source>
</evidence>
<evidence type="ECO:0000313" key="35">
    <source>
        <dbReference type="EMBL" id="AAT99909.1"/>
    </source>
</evidence>
<comment type="pathway">
    <text evidence="5">Protein modification; protein ubiquitination.</text>
</comment>
<dbReference type="Pfam" id="PF00643">
    <property type="entry name" value="zf-B_box"/>
    <property type="match status" value="1"/>
</dbReference>
<comment type="catalytic activity">
    <reaction evidence="1">
        <text>S-ubiquitinyl-[E2 ubiquitin-conjugating enzyme]-L-cysteine + [acceptor protein]-L-lysine = [E2 ubiquitin-conjugating enzyme]-L-cysteine + N(6)-ubiquitinyl-[acceptor protein]-L-lysine.</text>
        <dbReference type="EC" id="2.3.2.27"/>
    </reaction>
</comment>
<dbReference type="EMBL" id="AY684994">
    <property type="protein sequence ID" value="AAT99909.1"/>
    <property type="molecule type" value="mRNA"/>
</dbReference>
<dbReference type="InterPro" id="IPR001841">
    <property type="entry name" value="Znf_RING"/>
</dbReference>
<dbReference type="EC" id="2.3.2.27" evidence="8"/>
<dbReference type="Pfam" id="PF13445">
    <property type="entry name" value="zf-RING_UBOX"/>
    <property type="match status" value="1"/>
</dbReference>
<dbReference type="PDBsum" id="5VA4"/>
<evidence type="ECO:0000256" key="29">
    <source>
        <dbReference type="ARBA" id="ARBA00043067"/>
    </source>
</evidence>
<keyword evidence="18" id="KW-0833">Ubl conjugation pathway</keyword>
<dbReference type="InterPro" id="IPR029000">
    <property type="entry name" value="Cyclophilin-like_dom_sf"/>
</dbReference>
<dbReference type="SMR" id="Q68KK2"/>
<dbReference type="InterPro" id="IPR027370">
    <property type="entry name" value="Znf-RING_euk"/>
</dbReference>
<keyword evidence="16 36" id="KW-0479">Metal-binding</keyword>
<feature type="binding site" evidence="36">
    <location>
        <position position="115"/>
    </location>
    <ligand>
        <name>Zn(2+)</name>
        <dbReference type="ChEBI" id="CHEBI:29105"/>
        <label>1</label>
    </ligand>
</feature>
<evidence type="ECO:0000256" key="21">
    <source>
        <dbReference type="ARBA" id="ARBA00022990"/>
    </source>
</evidence>
<dbReference type="EC" id="5.2.1.8" evidence="9"/>
<dbReference type="InterPro" id="IPR000315">
    <property type="entry name" value="Znf_B-box"/>
</dbReference>
<feature type="domain" description="B box-type" evidence="34">
    <location>
        <begin position="91"/>
        <end position="132"/>
    </location>
</feature>
<organism evidence="35">
    <name type="scientific">Aotus trivirgatus</name>
    <name type="common">Three-striped night monkey</name>
    <name type="synonym">Douroucouli</name>
    <dbReference type="NCBI Taxonomy" id="9505"/>
    <lineage>
        <taxon>Eukaryota</taxon>
        <taxon>Metazoa</taxon>
        <taxon>Chordata</taxon>
        <taxon>Craniata</taxon>
        <taxon>Vertebrata</taxon>
        <taxon>Euteleostomi</taxon>
        <taxon>Mammalia</taxon>
        <taxon>Eutheria</taxon>
        <taxon>Euarchontoglires</taxon>
        <taxon>Primates</taxon>
        <taxon>Haplorrhini</taxon>
        <taxon>Platyrrhini</taxon>
        <taxon>Aotidae</taxon>
        <taxon>Aotus</taxon>
    </lineage>
</organism>
<evidence type="ECO:0000256" key="22">
    <source>
        <dbReference type="ARBA" id="ARBA00023054"/>
    </source>
</evidence>
<evidence type="ECO:0000256" key="15">
    <source>
        <dbReference type="ARBA" id="ARBA00022703"/>
    </source>
</evidence>
<evidence type="ECO:0000256" key="31">
    <source>
        <dbReference type="SAM" id="Coils"/>
    </source>
</evidence>
<feature type="binding site" evidence="36">
    <location>
        <position position="124"/>
    </location>
    <ligand>
        <name>Zn(2+)</name>
        <dbReference type="ChEBI" id="CHEBI:29105"/>
        <label>2</label>
    </ligand>
</feature>
<dbReference type="CDD" id="cd19761">
    <property type="entry name" value="Bbox2_TRIM5-like"/>
    <property type="match status" value="1"/>
</dbReference>
<keyword evidence="13" id="KW-0597">Phosphoprotein</keyword>
<keyword evidence="10" id="KW-0963">Cytoplasm</keyword>
<dbReference type="CDD" id="cd01926">
    <property type="entry name" value="cyclophilin_ABH_like"/>
    <property type="match status" value="1"/>
</dbReference>
<feature type="binding site" evidence="36">
    <location>
        <position position="127"/>
    </location>
    <ligand>
        <name>Zn(2+)</name>
        <dbReference type="ChEBI" id="CHEBI:29105"/>
        <label>2</label>
    </ligand>
</feature>
<evidence type="ECO:0000259" key="34">
    <source>
        <dbReference type="PROSITE" id="PS50119"/>
    </source>
</evidence>
<feature type="domain" description="PPIase cyclophilin-type" evidence="32">
    <location>
        <begin position="317"/>
        <end position="473"/>
    </location>
</feature>
<dbReference type="InterPro" id="IPR017907">
    <property type="entry name" value="Znf_RING_CS"/>
</dbReference>
<keyword evidence="12" id="KW-0964">Secreted</keyword>
<dbReference type="InterPro" id="IPR013083">
    <property type="entry name" value="Znf_RING/FYVE/PHD"/>
</dbReference>
<comment type="subunit">
    <text evidence="7">Can form homodimers and homotrimers. In addition to lower-order dimerization, also exhibits a higher-order multimerization and both low- and high-order multimerizations are essential for its restriction activity. Interacts with BTBD1 and BTBD2. Interacts with PSMC4, PSMC5, PSMD7 and HSPA8/HSC70. Interacts (via B30.2/SPRY domain) with HSPA1A/B. Interacts with PSMC2, MAP3K7/TAK1, TAB2 and TAB3. Interacts with SQSTM1. Interacts with TRIM6 and TRIM34. Interacts with ULK1 (phosphorylated form), GABARAP, GABARAPL1, GABARAPL2, MAP1LC3A, MAP1LC3C and BECN1.</text>
</comment>
<dbReference type="PROSITE" id="PS00170">
    <property type="entry name" value="CSA_PPIASE_1"/>
    <property type="match status" value="1"/>
</dbReference>
<evidence type="ECO:0000256" key="20">
    <source>
        <dbReference type="ARBA" id="ARBA00022843"/>
    </source>
</evidence>
<dbReference type="Gene3D" id="2.40.100.10">
    <property type="entry name" value="Cyclophilin-like"/>
    <property type="match status" value="1"/>
</dbReference>
<keyword evidence="23" id="KW-0697">Rotamase</keyword>
<evidence type="ECO:0000256" key="25">
    <source>
        <dbReference type="ARBA" id="ARBA00037940"/>
    </source>
</evidence>
<evidence type="ECO:0000256" key="19">
    <source>
        <dbReference type="ARBA" id="ARBA00022833"/>
    </source>
</evidence>
<proteinExistence type="evidence at protein level"/>
<dbReference type="GO" id="GO:0006457">
    <property type="term" value="P:protein folding"/>
    <property type="evidence" value="ECO:0007669"/>
    <property type="project" value="InterPro"/>
</dbReference>
<dbReference type="PROSITE" id="PS50119">
    <property type="entry name" value="ZF_BBOX"/>
    <property type="match status" value="1"/>
</dbReference>
<dbReference type="FunFam" id="2.40.100.10:FF:000011">
    <property type="entry name" value="Peptidyl-prolyl cis-trans isomerase A"/>
    <property type="match status" value="1"/>
</dbReference>
<evidence type="ECO:0000256" key="13">
    <source>
        <dbReference type="ARBA" id="ARBA00022553"/>
    </source>
</evidence>
<evidence type="ECO:0000256" key="27">
    <source>
        <dbReference type="ARBA" id="ARBA00041927"/>
    </source>
</evidence>
<evidence type="ECO:0000256" key="23">
    <source>
        <dbReference type="ARBA" id="ARBA00023110"/>
    </source>
</evidence>
<accession>Q68KK2</accession>
<keyword evidence="14" id="KW-0808">Transferase</keyword>
<dbReference type="Pfam" id="PF00160">
    <property type="entry name" value="Pro_isomerase"/>
    <property type="match status" value="1"/>
</dbReference>
<dbReference type="PANTHER" id="PTHR11071">
    <property type="entry name" value="PEPTIDYL-PROLYL CIS-TRANS ISOMERASE"/>
    <property type="match status" value="1"/>
</dbReference>
<comment type="subcellular location">
    <subcellularLocation>
        <location evidence="3">Cytoplasm</location>
    </subcellularLocation>
    <subcellularLocation>
        <location evidence="4">Secreted</location>
    </subcellularLocation>
</comment>
<feature type="domain" description="RING-type" evidence="33">
    <location>
        <begin position="15"/>
        <end position="59"/>
    </location>
</feature>
<dbReference type="CDD" id="cd16591">
    <property type="entry name" value="RING-HC_TRIM5-like_C-IV"/>
    <property type="match status" value="1"/>
</dbReference>
<dbReference type="SUPFAM" id="SSF57850">
    <property type="entry name" value="RING/U-box"/>
    <property type="match status" value="1"/>
</dbReference>
<evidence type="ECO:0000256" key="17">
    <source>
        <dbReference type="ARBA" id="ARBA00022771"/>
    </source>
</evidence>
<evidence type="ECO:0000256" key="5">
    <source>
        <dbReference type="ARBA" id="ARBA00004906"/>
    </source>
</evidence>
<keyword evidence="19 36" id="KW-0862">Zinc</keyword>
<dbReference type="PDB" id="5VA4">
    <property type="method" value="X-ray"/>
    <property type="resolution" value="2.31 A"/>
    <property type="chains" value="A=88-158, A=225-264"/>
</dbReference>
<reference evidence="35" key="1">
    <citation type="journal article" date="2004" name="Proc. Natl. Acad. Sci. U.S.A.">
        <title>A Trim5-cyclophilin A fusion protein found in owl monkey kidney cells can restrict HIV-1.</title>
        <authorList>
            <person name="Nisole S."/>
            <person name="Lynch C."/>
            <person name="Stoye J.P."/>
            <person name="Yap M.W."/>
        </authorList>
    </citation>
    <scope>NUCLEOTIDE SEQUENCE</scope>
</reference>
<reference evidence="36" key="2">
    <citation type="journal article" date="2018" name="J. Virol.">
        <title>General Model for Retroviral Capsid Pattern Recognition by TRIM5 Proteins.</title>
        <authorList>
            <person name="Wagner J.M."/>
            <person name="Christensen D.E."/>
            <person name="Bhattacharya A."/>
            <person name="Dawidziak D.M."/>
            <person name="Roganowicz M.D."/>
            <person name="Wan Y."/>
            <person name="Pumroy R.A."/>
            <person name="Demeler B."/>
            <person name="Ivanov D.N."/>
            <person name="Ganser-Pornillos B.K."/>
            <person name="Sundquist W.I."/>
            <person name="Pornillos O."/>
        </authorList>
    </citation>
    <scope>X-RAY CRYSTALLOGRAPHY (2.31 ANGSTROMS) OF 88-158 AND 225-264 IN COMPLEX WITH ZN(2+)</scope>
</reference>
<keyword evidence="24" id="KW-0413">Isomerase</keyword>
<evidence type="ECO:0000256" key="2">
    <source>
        <dbReference type="ARBA" id="ARBA00000971"/>
    </source>
</evidence>
<keyword evidence="22 31" id="KW-0175">Coiled coil</keyword>
<dbReference type="GO" id="GO:0005737">
    <property type="term" value="C:cytoplasm"/>
    <property type="evidence" value="ECO:0007669"/>
    <property type="project" value="UniProtKB-SubCell"/>
</dbReference>
<evidence type="ECO:0000256" key="24">
    <source>
        <dbReference type="ARBA" id="ARBA00023235"/>
    </source>
</evidence>
<evidence type="ECO:0000256" key="10">
    <source>
        <dbReference type="ARBA" id="ARBA00022490"/>
    </source>
</evidence>
<comment type="similarity">
    <text evidence="6">Belongs to the TRIM/RBCC family.</text>
</comment>
<feature type="binding site" evidence="36">
    <location>
        <position position="158"/>
    </location>
    <ligand>
        <name>Zn(2+)</name>
        <dbReference type="ChEBI" id="CHEBI:29105"/>
        <label>3</label>
    </ligand>
</feature>
<evidence type="ECO:0000256" key="7">
    <source>
        <dbReference type="ARBA" id="ARBA00011109"/>
    </source>
</evidence>
<evidence type="ECO:0007829" key="36">
    <source>
        <dbReference type="PDB" id="5VA4"/>
    </source>
</evidence>
<feature type="binding site" evidence="36">
    <location>
        <position position="110"/>
    </location>
    <ligand>
        <name>Zn(2+)</name>
        <dbReference type="ChEBI" id="CHEBI:29105"/>
        <label>2</label>
    </ligand>
</feature>
<feature type="coiled-coil region" evidence="31">
    <location>
        <begin position="136"/>
        <end position="170"/>
    </location>
</feature>
<dbReference type="PRINTS" id="PR00153">
    <property type="entry name" value="CSAPPISMRASE"/>
</dbReference>
<evidence type="ECO:0000256" key="12">
    <source>
        <dbReference type="ARBA" id="ARBA00022525"/>
    </source>
</evidence>
<dbReference type="SUPFAM" id="SSF50891">
    <property type="entry name" value="Cyclophilin-like"/>
    <property type="match status" value="1"/>
</dbReference>
<dbReference type="GO" id="GO:0006915">
    <property type="term" value="P:apoptotic process"/>
    <property type="evidence" value="ECO:0007669"/>
    <property type="project" value="UniProtKB-KW"/>
</dbReference>
<dbReference type="InterPro" id="IPR020892">
    <property type="entry name" value="Cyclophilin-type_PPIase_CS"/>
</dbReference>
<dbReference type="GO" id="GO:0005576">
    <property type="term" value="C:extracellular region"/>
    <property type="evidence" value="ECO:0007669"/>
    <property type="project" value="UniProtKB-SubCell"/>
</dbReference>
<evidence type="ECO:0000256" key="8">
    <source>
        <dbReference type="ARBA" id="ARBA00012483"/>
    </source>
</evidence>
<evidence type="ECO:0000256" key="11">
    <source>
        <dbReference type="ARBA" id="ARBA00022499"/>
    </source>
</evidence>
<evidence type="ECO:0000256" key="26">
    <source>
        <dbReference type="ARBA" id="ARBA00040928"/>
    </source>
</evidence>
<evidence type="ECO:0000256" key="4">
    <source>
        <dbReference type="ARBA" id="ARBA00004613"/>
    </source>
</evidence>
<keyword evidence="20" id="KW-0832">Ubl conjugation</keyword>
<dbReference type="GO" id="GO:0008270">
    <property type="term" value="F:zinc ion binding"/>
    <property type="evidence" value="ECO:0007669"/>
    <property type="project" value="UniProtKB-KW"/>
</dbReference>
<dbReference type="Gene3D" id="3.30.40.10">
    <property type="entry name" value="Zinc/RING finger domain, C3HC4 (zinc finger)"/>
    <property type="match status" value="1"/>
</dbReference>
<evidence type="ECO:0000259" key="32">
    <source>
        <dbReference type="PROSITE" id="PS50072"/>
    </source>
</evidence>
<evidence type="ECO:0000256" key="6">
    <source>
        <dbReference type="ARBA" id="ARBA00008518"/>
    </source>
</evidence>
<dbReference type="AlphaFoldDB" id="Q68KK2"/>
<dbReference type="FunFam" id="3.30.40.10:FF:000144">
    <property type="entry name" value="Tripartite motif-containing 5 (Predicted)"/>
    <property type="match status" value="1"/>
</dbReference>
<dbReference type="SUPFAM" id="SSF57845">
    <property type="entry name" value="B-box zinc-binding domain"/>
    <property type="match status" value="1"/>
</dbReference>
<dbReference type="FunFam" id="3.30.160.60:FF:000386">
    <property type="entry name" value="Tripartite motif-containing 5 (Predicted)"/>
    <property type="match status" value="1"/>
</dbReference>
<feature type="binding site" evidence="36">
    <location>
        <position position="107"/>
    </location>
    <ligand>
        <name>Zn(2+)</name>
        <dbReference type="ChEBI" id="CHEBI:29105"/>
        <label>2</label>
    </ligand>
</feature>
<evidence type="ECO:0000259" key="33">
    <source>
        <dbReference type="PROSITE" id="PS50089"/>
    </source>
</evidence>
<evidence type="ECO:0000256" key="9">
    <source>
        <dbReference type="ARBA" id="ARBA00013194"/>
    </source>
</evidence>
<evidence type="ECO:0000256" key="30">
    <source>
        <dbReference type="PROSITE-ProRule" id="PRU00024"/>
    </source>
</evidence>
<keyword evidence="15" id="KW-0053">Apoptosis</keyword>
<evidence type="ECO:0000256" key="18">
    <source>
        <dbReference type="ARBA" id="ARBA00022786"/>
    </source>
</evidence>
<keyword evidence="11" id="KW-1017">Isopeptide bond</keyword>
<sequence length="474" mass="53817">MASGILVNVKEEVTCPICLELLTEPLSLDCGHSFCQACITANHKKSMPHQGERSCPLCRISYSSENLRPNRHLVNIVERLREVMLSPEEGQKVDHCAHHGEKLVLFCQQDGNVICWLCERSQEHRGHQTFLVEEVAQKYREKLQVALEMMRQKQKDAEKLEADVREEQASWKIQIQNDKTNIMAEFKKRRDILDCEESKELQNLEKEEKNILKRLVQSENDMVLQTQSVRVLISDLEHRLQGSVMELLQGVDGVIKRIEKVTLQNPKTFLNEKRRIFQTPDLKGTLQVFKEPTEVQRYWDAAAWDLVASAMVNPTVFFDIAVDGEPLGRVSFELFADKVPKTAENFRALSTGEKGFGYKGSCFHRIIPGFMCQGGDFTRHNGTGGKSIYGEKFDDENFILKHTGPGILSMANAGPNTNGSQFFICTAKTEWLDGKHVVFGKVKEGMNVVEAMERFGCRYGKTSKKITIADCGQL</sequence>
<keyword evidence="17 30" id="KW-0863">Zinc-finger</keyword>
<dbReference type="PANTHER" id="PTHR11071:SF490">
    <property type="entry name" value="PEPTIDYL-PROLYL CIS-TRANS ISOMERASE A"/>
    <property type="match status" value="1"/>
</dbReference>
<evidence type="ECO:0000256" key="16">
    <source>
        <dbReference type="ARBA" id="ARBA00022723"/>
    </source>
</evidence>
<dbReference type="SMART" id="SM00336">
    <property type="entry name" value="BBOX"/>
    <property type="match status" value="1"/>
</dbReference>
<dbReference type="PROSITE" id="PS00518">
    <property type="entry name" value="ZF_RING_1"/>
    <property type="match status" value="1"/>
</dbReference>
<comment type="similarity">
    <text evidence="25">Belongs to the cyclophilin-type PPIase family. PPIase A subfamily.</text>
</comment>
<dbReference type="GO" id="GO:0061630">
    <property type="term" value="F:ubiquitin protein ligase activity"/>
    <property type="evidence" value="ECO:0007669"/>
    <property type="project" value="UniProtKB-EC"/>
</dbReference>
<feature type="binding site" evidence="36">
    <location>
        <position position="118"/>
    </location>
    <ligand>
        <name>Zn(2+)</name>
        <dbReference type="ChEBI" id="CHEBI:29105"/>
        <label>1</label>
    </ligand>
</feature>
<keyword evidence="21" id="KW-0007">Acetylation</keyword>